<sequence length="47" mass="5285">MVGENVKRESHKSLLPKKTSSNYKFCFESNNDGLIEACNCNCSNQES</sequence>
<protein>
    <submittedName>
        <fullName evidence="1">Uncharacterized protein</fullName>
    </submittedName>
</protein>
<dbReference type="AlphaFoldDB" id="A0A9Q0S1F0"/>
<name>A0A9Q0S1F0_9DIPT</name>
<organism evidence="1 2">
    <name type="scientific">Pseudolycoriella hygida</name>
    <dbReference type="NCBI Taxonomy" id="35572"/>
    <lineage>
        <taxon>Eukaryota</taxon>
        <taxon>Metazoa</taxon>
        <taxon>Ecdysozoa</taxon>
        <taxon>Arthropoda</taxon>
        <taxon>Hexapoda</taxon>
        <taxon>Insecta</taxon>
        <taxon>Pterygota</taxon>
        <taxon>Neoptera</taxon>
        <taxon>Endopterygota</taxon>
        <taxon>Diptera</taxon>
        <taxon>Nematocera</taxon>
        <taxon>Sciaroidea</taxon>
        <taxon>Sciaridae</taxon>
        <taxon>Pseudolycoriella</taxon>
    </lineage>
</organism>
<evidence type="ECO:0000313" key="2">
    <source>
        <dbReference type="Proteomes" id="UP001151699"/>
    </source>
</evidence>
<accession>A0A9Q0S1F0</accession>
<reference evidence="1" key="1">
    <citation type="submission" date="2022-07" db="EMBL/GenBank/DDBJ databases">
        <authorList>
            <person name="Trinca V."/>
            <person name="Uliana J.V.C."/>
            <person name="Torres T.T."/>
            <person name="Ward R.J."/>
            <person name="Monesi N."/>
        </authorList>
    </citation>
    <scope>NUCLEOTIDE SEQUENCE</scope>
    <source>
        <strain evidence="1">HSMRA1968</strain>
        <tissue evidence="1">Whole embryos</tissue>
    </source>
</reference>
<keyword evidence="2" id="KW-1185">Reference proteome</keyword>
<comment type="caution">
    <text evidence="1">The sequence shown here is derived from an EMBL/GenBank/DDBJ whole genome shotgun (WGS) entry which is preliminary data.</text>
</comment>
<proteinExistence type="predicted"/>
<evidence type="ECO:0000313" key="1">
    <source>
        <dbReference type="EMBL" id="KAJ6639858.1"/>
    </source>
</evidence>
<dbReference type="Proteomes" id="UP001151699">
    <property type="component" value="Chromosome X"/>
</dbReference>
<dbReference type="EMBL" id="WJQU01000003">
    <property type="protein sequence ID" value="KAJ6639858.1"/>
    <property type="molecule type" value="Genomic_DNA"/>
</dbReference>
<gene>
    <name evidence="1" type="ORF">Bhyg_12605</name>
</gene>